<dbReference type="PANTHER" id="PTHR47926:SF522">
    <property type="entry name" value="TETRATRICOPEPTIDE REPEAT-LIKE SUPERFAMILY PROTEIN"/>
    <property type="match status" value="1"/>
</dbReference>
<proteinExistence type="predicted"/>
<feature type="region of interest" description="Disordered" evidence="3">
    <location>
        <begin position="1"/>
        <end position="68"/>
    </location>
</feature>
<feature type="repeat" description="PPR" evidence="2">
    <location>
        <begin position="140"/>
        <end position="170"/>
    </location>
</feature>
<dbReference type="PROSITE" id="PS51375">
    <property type="entry name" value="PPR"/>
    <property type="match status" value="8"/>
</dbReference>
<dbReference type="SUPFAM" id="SSF48452">
    <property type="entry name" value="TPR-like"/>
    <property type="match status" value="1"/>
</dbReference>
<evidence type="ECO:0000256" key="1">
    <source>
        <dbReference type="ARBA" id="ARBA00022737"/>
    </source>
</evidence>
<feature type="repeat" description="PPR" evidence="2">
    <location>
        <begin position="172"/>
        <end position="206"/>
    </location>
</feature>
<feature type="non-terminal residue" evidence="5">
    <location>
        <position position="1"/>
    </location>
</feature>
<dbReference type="AlphaFoldDB" id="A0A1D1YLM5"/>
<dbReference type="InterPro" id="IPR002885">
    <property type="entry name" value="PPR_rpt"/>
</dbReference>
<dbReference type="InterPro" id="IPR046960">
    <property type="entry name" value="PPR_At4g14850-like_plant"/>
</dbReference>
<dbReference type="InterPro" id="IPR046848">
    <property type="entry name" value="E_motif"/>
</dbReference>
<dbReference type="InterPro" id="IPR011990">
    <property type="entry name" value="TPR-like_helical_dom_sf"/>
</dbReference>
<feature type="compositionally biased region" description="Polar residues" evidence="3">
    <location>
        <begin position="26"/>
        <end position="39"/>
    </location>
</feature>
<gene>
    <name evidence="5" type="primary">EMB2261_1</name>
    <name evidence="5" type="ORF">g.20385</name>
</gene>
<dbReference type="FunFam" id="1.25.40.10:FF:001050">
    <property type="entry name" value="Pentatricopeptide repeat-containing protein At2g33760"/>
    <property type="match status" value="1"/>
</dbReference>
<name>A0A1D1YLM5_9ARAE</name>
<dbReference type="NCBIfam" id="TIGR00756">
    <property type="entry name" value="PPR"/>
    <property type="match status" value="6"/>
</dbReference>
<feature type="domain" description="DYW" evidence="4">
    <location>
        <begin position="795"/>
        <end position="887"/>
    </location>
</feature>
<reference evidence="5" key="1">
    <citation type="submission" date="2015-07" db="EMBL/GenBank/DDBJ databases">
        <title>Transcriptome Assembly of Anthurium amnicola.</title>
        <authorList>
            <person name="Suzuki J."/>
        </authorList>
    </citation>
    <scope>NUCLEOTIDE SEQUENCE</scope>
</reference>
<evidence type="ECO:0000313" key="5">
    <source>
        <dbReference type="EMBL" id="JAT55542.1"/>
    </source>
</evidence>
<feature type="repeat" description="PPR" evidence="2">
    <location>
        <begin position="378"/>
        <end position="412"/>
    </location>
</feature>
<evidence type="ECO:0000256" key="2">
    <source>
        <dbReference type="PROSITE-ProRule" id="PRU00708"/>
    </source>
</evidence>
<accession>A0A1D1YLM5</accession>
<dbReference type="PANTHER" id="PTHR47926">
    <property type="entry name" value="PENTATRICOPEPTIDE REPEAT-CONTAINING PROTEIN"/>
    <property type="match status" value="1"/>
</dbReference>
<evidence type="ECO:0000259" key="4">
    <source>
        <dbReference type="Pfam" id="PF14432"/>
    </source>
</evidence>
<feature type="repeat" description="PPR" evidence="2">
    <location>
        <begin position="580"/>
        <end position="614"/>
    </location>
</feature>
<dbReference type="Pfam" id="PF13041">
    <property type="entry name" value="PPR_2"/>
    <property type="match status" value="4"/>
</dbReference>
<dbReference type="GO" id="GO:0003723">
    <property type="term" value="F:RNA binding"/>
    <property type="evidence" value="ECO:0007669"/>
    <property type="project" value="InterPro"/>
</dbReference>
<dbReference type="FunFam" id="1.25.40.10:FF:000798">
    <property type="entry name" value="Pentatricopeptide repeat-containing protein At3g49170, chloroplastic"/>
    <property type="match status" value="1"/>
</dbReference>
<dbReference type="GO" id="GO:0009451">
    <property type="term" value="P:RNA modification"/>
    <property type="evidence" value="ECO:0007669"/>
    <property type="project" value="InterPro"/>
</dbReference>
<dbReference type="FunFam" id="1.25.40.10:FF:000344">
    <property type="entry name" value="Pentatricopeptide repeat-containing protein"/>
    <property type="match status" value="1"/>
</dbReference>
<feature type="compositionally biased region" description="Pro residues" evidence="3">
    <location>
        <begin position="57"/>
        <end position="66"/>
    </location>
</feature>
<feature type="compositionally biased region" description="Polar residues" evidence="3">
    <location>
        <begin position="1"/>
        <end position="12"/>
    </location>
</feature>
<dbReference type="Pfam" id="PF01535">
    <property type="entry name" value="PPR"/>
    <property type="match status" value="2"/>
</dbReference>
<sequence length="887" mass="99124">LPSKTGRTQSGLNRAAHFQKSEHFEWQQSSEQRAPTSAMNAVLPLPPRRAPLHLDLPPSPPRQPPAKHPRFELLMGRLIRQADRGRLRDALATLDLMSHLRAPADLLAYSVLLRSCTRSRDLPAGRAVHRRLAHSGLQPDRVVLNSLLTLYSKCGDWETALSIFRGMGEWRDLVSWSAMISGYAHGGARSRAVVLFHEMLELGFQPNQFCFSSVLQACSNAEYFYFGLVVFGFLTKMGYFSSDVCVGCALIDLFAGNGDLVSARKVFDEMPERNVVAWTLMITRYSQRGLGRDAMGLFLDMVRGGFQPDQFTMSAVISACTELGSLQFGQQLHSRVVRSGMGADACIGCSLVDMYAKASNEASMDDSRKVFNRMVERDVMSWTAIISGHVWRRHGREAIDLFCQMVHSSVRPNHFTFSAVLRACASILDPSTGEQIYTHVVKSGMASVNCVGNSLISMYAKSGRMEKARKAFGDLLEKNLVSYGAFVDEDVKNLNTEVEFEFINEADDAEIGSSAFTFASLLSAAASIGVMSRGQQLHAWLLKAGFYSDQCVNNALISMYSRCGDFEDACQVFDEMINRNVVSWTSMIVGLAKHGYAYRALDLFHEMVLRGIKPNEVTYIAVLSACSHAGLMEEGWRHFHSMQSQHGIFPRMEHCACMVDLFGRLGFLEEAINFIYSMPIKASASVWRALLGACRIHGDMILGEKAAKHILELEPDDPAVYVLLSNIYAATGQWENVAQVRSSMKEKKLTKEAGISWIEIDNHIHEFHVGDTRHGRSSDIYAKLDELAAQIKRMGYIPDLNFVLHDVEDELKEQYLFHHSEKIAVAFGLISTSAPRPIRIFKNLRICGDCHVAIKFISKATGRKIVLRDSNRFHCIEDGMCSCGEYW</sequence>
<dbReference type="EMBL" id="GDJX01012394">
    <property type="protein sequence ID" value="JAT55542.1"/>
    <property type="molecule type" value="Transcribed_RNA"/>
</dbReference>
<protein>
    <submittedName>
        <fullName evidence="5">Pentatricopeptide repeat-containing protein At3g49170, chloroplastic</fullName>
    </submittedName>
</protein>
<organism evidence="5">
    <name type="scientific">Anthurium amnicola</name>
    <dbReference type="NCBI Taxonomy" id="1678845"/>
    <lineage>
        <taxon>Eukaryota</taxon>
        <taxon>Viridiplantae</taxon>
        <taxon>Streptophyta</taxon>
        <taxon>Embryophyta</taxon>
        <taxon>Tracheophyta</taxon>
        <taxon>Spermatophyta</taxon>
        <taxon>Magnoliopsida</taxon>
        <taxon>Liliopsida</taxon>
        <taxon>Araceae</taxon>
        <taxon>Pothoideae</taxon>
        <taxon>Potheae</taxon>
        <taxon>Anthurium</taxon>
    </lineage>
</organism>
<feature type="repeat" description="PPR" evidence="2">
    <location>
        <begin position="549"/>
        <end position="579"/>
    </location>
</feature>
<dbReference type="FunFam" id="1.25.40.10:FF:000721">
    <property type="entry name" value="Empty pericarp7"/>
    <property type="match status" value="1"/>
</dbReference>
<feature type="repeat" description="PPR" evidence="2">
    <location>
        <begin position="105"/>
        <end position="139"/>
    </location>
</feature>
<dbReference type="FunFam" id="1.25.40.10:FF:000436">
    <property type="entry name" value="Pentatricopeptide repeat-containing protein At5g39350 family"/>
    <property type="match status" value="1"/>
</dbReference>
<dbReference type="Pfam" id="PF14432">
    <property type="entry name" value="DYW_deaminase"/>
    <property type="match status" value="1"/>
</dbReference>
<feature type="repeat" description="PPR" evidence="2">
    <location>
        <begin position="274"/>
        <end position="308"/>
    </location>
</feature>
<dbReference type="Pfam" id="PF20431">
    <property type="entry name" value="E_motif"/>
    <property type="match status" value="1"/>
</dbReference>
<feature type="repeat" description="PPR" evidence="2">
    <location>
        <begin position="615"/>
        <end position="650"/>
    </location>
</feature>
<dbReference type="GO" id="GO:0008270">
    <property type="term" value="F:zinc ion binding"/>
    <property type="evidence" value="ECO:0007669"/>
    <property type="project" value="InterPro"/>
</dbReference>
<keyword evidence="1" id="KW-0677">Repeat</keyword>
<dbReference type="Gene3D" id="1.25.40.10">
    <property type="entry name" value="Tetratricopeptide repeat domain"/>
    <property type="match status" value="5"/>
</dbReference>
<evidence type="ECO:0000256" key="3">
    <source>
        <dbReference type="SAM" id="MobiDB-lite"/>
    </source>
</evidence>
<dbReference type="InterPro" id="IPR032867">
    <property type="entry name" value="DYW_dom"/>
</dbReference>